<evidence type="ECO:0000313" key="2">
    <source>
        <dbReference type="Proteomes" id="UP000248987"/>
    </source>
</evidence>
<gene>
    <name evidence="1" type="ORF">LX77_02603</name>
</gene>
<name>A0A1A7R3Z6_9FLAO</name>
<proteinExistence type="predicted"/>
<comment type="caution">
    <text evidence="1">The sequence shown here is derived from an EMBL/GenBank/DDBJ whole genome shotgun (WGS) entry which is preliminary data.</text>
</comment>
<keyword evidence="2" id="KW-1185">Reference proteome</keyword>
<evidence type="ECO:0000313" key="1">
    <source>
        <dbReference type="EMBL" id="RAJ22291.1"/>
    </source>
</evidence>
<dbReference type="STRING" id="49280.A9996_09975"/>
<sequence>MYFISYFSTTSKNFLRLINLLQIYVPYLIFGKDFFRSALLRKFDETGHTTKSLVLMTTKITSHIINIDVCKGFVMLLLFSGSMFSQTITDVFPTRVTTGSVVTIKGTLFTTTQRNNIALMNASGDVITTTAHVLRNTGEMTFEIGSVADFDILDAVLTIGLGGTGPSAAKLISYIAPVEESLTTGESFYVKEIYTNWNYNSNGFWRSSDWTSANTAASPNDKHELLGYKIRPFGSAIDVIYSTGVDDALLEVKLGLTPGQAGYQKKVFKAYSTNGVRGTTSGLNFLMTGDMVDGIEALSETPGDFSTLTGIKALTILEVIIDGKNGLELGTAVGNFNNRTDVQFFSGNGIPGVIGDEDTPDLLITQMADPGLSDVYYYADEFGNVVGHPIKLTIKNVTPNTVLAKWKLNLFTFADGLDFASANPNGRATKYIADRFRPIRMVAFKLEDFGISTAEEITDIDNINMNSGGSADIAFMAYNQETFNIKGPVAKTILPQYVCRLGNGSSALFRVKIGTVAEGGNVGIEDFNVDGNIRAPIPADGLPMLFQYQLWKDGSAATTKGPTPSALTITDVDAGKLGVYKLRIDNGQGIVIVPVELAQGGTPFIWNGAWSSPYGDVADINIKERGLVFTSDYNEDVDLEGCDCLVVAGTNVTIPPSKKVKLYGAITIAPQIDEVPGTSPFIPAGTFTLKDNASLIQTKPLLLVGGLNVNENKGEIIVERVADNLKKFDYVYWSSPVEGFNVGGILSSRTYEWDVIASNTKGTVGNWVTPPSGIMTPGKGFIVRVPTPDPDAPPVDPEEGFTSTGIFEGIPNNGEYIIPVLLSPGIPIPDPNSGWNLIGNPYPSAINAGDFLTTNSTLLEVIDGGVYLWTHGTEIMPGGSNPFYQDFGYNYNSADYLVYNGTTSTDPDFDGNIASGQGFFVKAKAPENVRFTNAMRFTTDEEAYDNSQFFRSPSDSKNATASESEKQLLWLALTNEAKTATVAVVGYVQGATYGKDNLYDASHMGTNDFSLYTQVSADRLVIQGRPLPFDSSDKVTLGVAVPTNGIYSIAIDHLKGSIMLNPEQSIYLEDTYQNVIHDLKKSPYSFTAIAGDMNDRFVLRYMDRQLSVEEQQLSDTFVYVKNEQLHVRAAKNIESITGYDLAGKKVMDHHADGNSKSLSTPFQFPKGVYLMVITLENSATVTKKVLN</sequence>
<protein>
    <submittedName>
        <fullName evidence="1">Uncharacterized protein</fullName>
    </submittedName>
</protein>
<organism evidence="1 2">
    <name type="scientific">Gelidibacter algens</name>
    <dbReference type="NCBI Taxonomy" id="49280"/>
    <lineage>
        <taxon>Bacteria</taxon>
        <taxon>Pseudomonadati</taxon>
        <taxon>Bacteroidota</taxon>
        <taxon>Flavobacteriia</taxon>
        <taxon>Flavobacteriales</taxon>
        <taxon>Flavobacteriaceae</taxon>
        <taxon>Gelidibacter</taxon>
    </lineage>
</organism>
<accession>A0A1A7R3Z6</accession>
<dbReference type="AlphaFoldDB" id="A0A1A7R3Z6"/>
<reference evidence="1 2" key="1">
    <citation type="submission" date="2018-06" db="EMBL/GenBank/DDBJ databases">
        <title>Genomic Encyclopedia of Archaeal and Bacterial Type Strains, Phase II (KMG-II): from individual species to whole genera.</title>
        <authorList>
            <person name="Goeker M."/>
        </authorList>
    </citation>
    <scope>NUCLEOTIDE SEQUENCE [LARGE SCALE GENOMIC DNA]</scope>
    <source>
        <strain evidence="1 2">DSM 12408</strain>
    </source>
</reference>
<dbReference type="EMBL" id="QLLQ01000010">
    <property type="protein sequence ID" value="RAJ22291.1"/>
    <property type="molecule type" value="Genomic_DNA"/>
</dbReference>
<dbReference type="Proteomes" id="UP000248987">
    <property type="component" value="Unassembled WGS sequence"/>
</dbReference>